<dbReference type="GO" id="GO:0016301">
    <property type="term" value="F:kinase activity"/>
    <property type="evidence" value="ECO:0007669"/>
    <property type="project" value="UniProtKB-KW"/>
</dbReference>
<reference evidence="2 3" key="1">
    <citation type="submission" date="2016-06" db="EMBL/GenBank/DDBJ databases">
        <authorList>
            <person name="Olsen C.W."/>
            <person name="Carey S."/>
            <person name="Hinshaw L."/>
            <person name="Karasin A.I."/>
        </authorList>
    </citation>
    <scope>NUCLEOTIDE SEQUENCE [LARGE SCALE GENOMIC DNA]</scope>
    <source>
        <strain evidence="2 3">LZ-22</strain>
    </source>
</reference>
<dbReference type="Gene3D" id="1.10.10.10">
    <property type="entry name" value="Winged helix-like DNA-binding domain superfamily/Winged helix DNA-binding domain"/>
    <property type="match status" value="1"/>
</dbReference>
<gene>
    <name evidence="2" type="ORF">GA0111570_107117</name>
</gene>
<dbReference type="STRING" id="1577474.GA0111570_107117"/>
<dbReference type="EMBL" id="FMYF01000007">
    <property type="protein sequence ID" value="SDB90471.1"/>
    <property type="molecule type" value="Genomic_DNA"/>
</dbReference>
<dbReference type="Gene3D" id="3.30.420.40">
    <property type="match status" value="2"/>
</dbReference>
<evidence type="ECO:0000313" key="2">
    <source>
        <dbReference type="EMBL" id="SDB90471.1"/>
    </source>
</evidence>
<comment type="similarity">
    <text evidence="1">Belongs to the ROK (NagC/XylR) family.</text>
</comment>
<dbReference type="SUPFAM" id="SSF46785">
    <property type="entry name" value="Winged helix' DNA-binding domain"/>
    <property type="match status" value="1"/>
</dbReference>
<dbReference type="Proteomes" id="UP000199086">
    <property type="component" value="Unassembled WGS sequence"/>
</dbReference>
<keyword evidence="2" id="KW-0418">Kinase</keyword>
<keyword evidence="3" id="KW-1185">Reference proteome</keyword>
<sequence>MPRQRHRVDLGVRQGSLREANLELITRHVFAFGDEDHPVSRARLADETHMTRSTSSRLVDALIEGRILESLPAISVSGRGRPAVPLIPARGSYVGLGMEVGVGLLAARLVDLSGRVLADSLDQLDLTGSDPAKALRHLGVMVKEILDEMAPGQVLVGATLSLPGLVDMSAARLLVAPNLGWTDVDPYPYLEEVLGPEIDFSVGNSANLAARTVAQTRPGHPGPWSSFIYLHGDIGVGAAMMLDGREIVGAHGWAGEIGHMTVDPNGPACRCGSHGCLEQYLGRHHLLLAAGMPPRASIHDLLARVRAGDPLAVEAVRAAGHALGSVLASVVNLLDMPTLVLGGDLAVIGEYLTGPVEQEMRHRLLSDPLAKPLVVLAPATAAPGATGAAYVALDRVIRDPARWLGPGRGTSDLD</sequence>
<dbReference type="InterPro" id="IPR043129">
    <property type="entry name" value="ATPase_NBD"/>
</dbReference>
<dbReference type="InterPro" id="IPR036388">
    <property type="entry name" value="WH-like_DNA-bd_sf"/>
</dbReference>
<dbReference type="InterPro" id="IPR036390">
    <property type="entry name" value="WH_DNA-bd_sf"/>
</dbReference>
<dbReference type="PANTHER" id="PTHR18964:SF149">
    <property type="entry name" value="BIFUNCTIONAL UDP-N-ACETYLGLUCOSAMINE 2-EPIMERASE_N-ACETYLMANNOSAMINE KINASE"/>
    <property type="match status" value="1"/>
</dbReference>
<dbReference type="AlphaFoldDB" id="A0A1G6H8C7"/>
<dbReference type="PANTHER" id="PTHR18964">
    <property type="entry name" value="ROK (REPRESSOR, ORF, KINASE) FAMILY"/>
    <property type="match status" value="1"/>
</dbReference>
<protein>
    <submittedName>
        <fullName evidence="2">Sugar kinase of the NBD/HSP70 family, may contain an N-terminal HTH domain</fullName>
    </submittedName>
</protein>
<dbReference type="Pfam" id="PF00480">
    <property type="entry name" value="ROK"/>
    <property type="match status" value="1"/>
</dbReference>
<dbReference type="InterPro" id="IPR000600">
    <property type="entry name" value="ROK"/>
</dbReference>
<keyword evidence="2" id="KW-0808">Transferase</keyword>
<dbReference type="SUPFAM" id="SSF53067">
    <property type="entry name" value="Actin-like ATPase domain"/>
    <property type="match status" value="2"/>
</dbReference>
<evidence type="ECO:0000256" key="1">
    <source>
        <dbReference type="ARBA" id="ARBA00006479"/>
    </source>
</evidence>
<dbReference type="OrthoDB" id="3225083at2"/>
<evidence type="ECO:0000313" key="3">
    <source>
        <dbReference type="Proteomes" id="UP000199086"/>
    </source>
</evidence>
<accession>A0A1G6H8C7</accession>
<name>A0A1G6H8C7_9ACTN</name>
<organism evidence="2 3">
    <name type="scientific">Raineyella antarctica</name>
    <dbReference type="NCBI Taxonomy" id="1577474"/>
    <lineage>
        <taxon>Bacteria</taxon>
        <taxon>Bacillati</taxon>
        <taxon>Actinomycetota</taxon>
        <taxon>Actinomycetes</taxon>
        <taxon>Propionibacteriales</taxon>
        <taxon>Propionibacteriaceae</taxon>
        <taxon>Raineyella</taxon>
    </lineage>
</organism>
<proteinExistence type="inferred from homology"/>